<evidence type="ECO:0000313" key="2">
    <source>
        <dbReference type="Proteomes" id="UP000295122"/>
    </source>
</evidence>
<accession>A0A4R7C6J2</accession>
<keyword evidence="2" id="KW-1185">Reference proteome</keyword>
<organism evidence="1 2">
    <name type="scientific">Enterovirga rhinocerotis</name>
    <dbReference type="NCBI Taxonomy" id="1339210"/>
    <lineage>
        <taxon>Bacteria</taxon>
        <taxon>Pseudomonadati</taxon>
        <taxon>Pseudomonadota</taxon>
        <taxon>Alphaproteobacteria</taxon>
        <taxon>Hyphomicrobiales</taxon>
        <taxon>Methylobacteriaceae</taxon>
        <taxon>Enterovirga</taxon>
    </lineage>
</organism>
<name>A0A4R7C6J2_9HYPH</name>
<dbReference type="Proteomes" id="UP000295122">
    <property type="component" value="Unassembled WGS sequence"/>
</dbReference>
<protein>
    <recommendedName>
        <fullName evidence="3">NlpC/P60 family protein</fullName>
    </recommendedName>
</protein>
<comment type="caution">
    <text evidence="1">The sequence shown here is derived from an EMBL/GenBank/DDBJ whole genome shotgun (WGS) entry which is preliminary data.</text>
</comment>
<proteinExistence type="predicted"/>
<dbReference type="RefSeq" id="WP_208111488.1">
    <property type="nucleotide sequence ID" value="NZ_SNZR01000011.1"/>
</dbReference>
<evidence type="ECO:0008006" key="3">
    <source>
        <dbReference type="Google" id="ProtNLM"/>
    </source>
</evidence>
<evidence type="ECO:0000313" key="1">
    <source>
        <dbReference type="EMBL" id="TDR94210.1"/>
    </source>
</evidence>
<dbReference type="AlphaFoldDB" id="A0A4R7C6J2"/>
<sequence>MSRAAFVDDLLGTPYDQRSAHCWWLTGLVQRVVFGRILPGADDPLPAPRDRAGALRDGVAALGWREHPAPEDGDVVMMSRLAGGPQDHVGTFLADRRGVLHTDTWHGVVIDTLTELRQLRRWHPHFYRPDR</sequence>
<dbReference type="EMBL" id="SNZR01000011">
    <property type="protein sequence ID" value="TDR94210.1"/>
    <property type="molecule type" value="Genomic_DNA"/>
</dbReference>
<gene>
    <name evidence="1" type="ORF">EV668_1490</name>
</gene>
<dbReference type="Gene3D" id="3.90.1720.10">
    <property type="entry name" value="endopeptidase domain like (from Nostoc punctiforme)"/>
    <property type="match status" value="1"/>
</dbReference>
<reference evidence="1 2" key="1">
    <citation type="submission" date="2019-03" db="EMBL/GenBank/DDBJ databases">
        <title>Genomic Encyclopedia of Type Strains, Phase IV (KMG-IV): sequencing the most valuable type-strain genomes for metagenomic binning, comparative biology and taxonomic classification.</title>
        <authorList>
            <person name="Goeker M."/>
        </authorList>
    </citation>
    <scope>NUCLEOTIDE SEQUENCE [LARGE SCALE GENOMIC DNA]</scope>
    <source>
        <strain evidence="1 2">DSM 25903</strain>
    </source>
</reference>